<dbReference type="SUPFAM" id="SSF54001">
    <property type="entry name" value="Cysteine proteinases"/>
    <property type="match status" value="1"/>
</dbReference>
<organism evidence="2 3">
    <name type="scientific">Tistlia consotensis USBA 355</name>
    <dbReference type="NCBI Taxonomy" id="560819"/>
    <lineage>
        <taxon>Bacteria</taxon>
        <taxon>Pseudomonadati</taxon>
        <taxon>Pseudomonadota</taxon>
        <taxon>Alphaproteobacteria</taxon>
        <taxon>Rhodospirillales</taxon>
        <taxon>Rhodovibrionaceae</taxon>
        <taxon>Tistlia</taxon>
    </lineage>
</organism>
<dbReference type="PANTHER" id="PTHR33490">
    <property type="entry name" value="BLR5614 PROTEIN-RELATED"/>
    <property type="match status" value="1"/>
</dbReference>
<proteinExistence type="predicted"/>
<evidence type="ECO:0000313" key="2">
    <source>
        <dbReference type="EMBL" id="SMF04395.1"/>
    </source>
</evidence>
<dbReference type="InterPro" id="IPR002931">
    <property type="entry name" value="Transglutaminase-like"/>
</dbReference>
<dbReference type="AlphaFoldDB" id="A0A1Y6BHI2"/>
<dbReference type="InterPro" id="IPR038765">
    <property type="entry name" value="Papain-like_cys_pep_sf"/>
</dbReference>
<dbReference type="STRING" id="560819.SAMN05428998_103196"/>
<keyword evidence="3" id="KW-1185">Reference proteome</keyword>
<dbReference type="EMBL" id="FWZX01000003">
    <property type="protein sequence ID" value="SMF04395.1"/>
    <property type="molecule type" value="Genomic_DNA"/>
</dbReference>
<sequence>MTDRDDELEAALAPTAFIDSDSEAVRALVARVAPEGDPKERAIRLYYAIRDEIRYDPYSIDVAPDSYRASVCLARGIGFCINKAVVLAAAARAVGVPARLGFADVRNHLATPRLLELIETDLFYWHGYTSLHLDGRWVKATPAFNLALCDRFGVLPLEFDGESDSVFHPFDRSGRQHMEYVAERGEFDDLPFEAIAACLRSNYPRLLGDAAGDFHAEAGGPGRESSL</sequence>
<dbReference type="Pfam" id="PF01841">
    <property type="entry name" value="Transglut_core"/>
    <property type="match status" value="1"/>
</dbReference>
<name>A0A1Y6BHI2_9PROT</name>
<dbReference type="PANTHER" id="PTHR33490:SF3">
    <property type="entry name" value="CONSERVED INTEGRAL MEMBRANE PROTEIN"/>
    <property type="match status" value="1"/>
</dbReference>
<evidence type="ECO:0000313" key="3">
    <source>
        <dbReference type="Proteomes" id="UP000192917"/>
    </source>
</evidence>
<gene>
    <name evidence="2" type="ORF">SAMN05428998_103196</name>
</gene>
<feature type="domain" description="Transglutaminase-like" evidence="1">
    <location>
        <begin position="27"/>
        <end position="142"/>
    </location>
</feature>
<accession>A0A1Y6BHI2</accession>
<dbReference type="Gene3D" id="3.10.620.30">
    <property type="match status" value="1"/>
</dbReference>
<evidence type="ECO:0000259" key="1">
    <source>
        <dbReference type="Pfam" id="PF01841"/>
    </source>
</evidence>
<dbReference type="RefSeq" id="WP_085121635.1">
    <property type="nucleotide sequence ID" value="NZ_FWZX01000003.1"/>
</dbReference>
<dbReference type="Proteomes" id="UP000192917">
    <property type="component" value="Unassembled WGS sequence"/>
</dbReference>
<reference evidence="2 3" key="1">
    <citation type="submission" date="2017-04" db="EMBL/GenBank/DDBJ databases">
        <authorList>
            <person name="Afonso C.L."/>
            <person name="Miller P.J."/>
            <person name="Scott M.A."/>
            <person name="Spackman E."/>
            <person name="Goraichik I."/>
            <person name="Dimitrov K.M."/>
            <person name="Suarez D.L."/>
            <person name="Swayne D.E."/>
        </authorList>
    </citation>
    <scope>NUCLEOTIDE SEQUENCE [LARGE SCALE GENOMIC DNA]</scope>
    <source>
        <strain evidence="2 3">USBA 355</strain>
    </source>
</reference>
<protein>
    <submittedName>
        <fullName evidence="2">Transglutaminase-like superfamily protein</fullName>
    </submittedName>
</protein>